<evidence type="ECO:0000313" key="6">
    <source>
        <dbReference type="EMBL" id="KAF6811320.1"/>
    </source>
</evidence>
<name>A0A8H6JEZ9_9PEZI</name>
<comment type="caution">
    <text evidence="6">The sequence shown here is derived from an EMBL/GenBank/DDBJ whole genome shotgun (WGS) entry which is preliminary data.</text>
</comment>
<keyword evidence="1 6" id="KW-0489">Methyltransferase</keyword>
<dbReference type="SUPFAM" id="SSF53335">
    <property type="entry name" value="S-adenosyl-L-methionine-dependent methyltransferases"/>
    <property type="match status" value="1"/>
</dbReference>
<evidence type="ECO:0000256" key="4">
    <source>
        <dbReference type="PIRSR" id="PIRSR005739-1"/>
    </source>
</evidence>
<sequence>MATYSETLSDLAIQLSGVAKSPSSDSEKNAAAAAIAKQVLTAVKGPVPDWMDRMLSVSEIAAIRLFIDWGAFAVIPENDTVTFAEVADKLNADVSLIRRISWVLVAAGVLRQHGEDRIERAAMARQYLPGTAEGVLLQMIFDEHMLPALRLPEYFSQYGRVEPATRLNTPHAFAAGQPEKEIWEIHAQNPERMKLFMKGMEMVQSYLPVVGIYDFSWVKSKVSPGEDRILLVDVGGGKGHITKAILKENPFIPAERVALEDRDEVIKEVIALNDPDLRGVQLRVHDFHQPQPIKNALIYCIRRCLHDYGDDVCVTILTQLKNAMAADSKVVISEYVLPNPPSALAAMTDFAMMEIGGKERTAQDWATLVARAGLKIEKIYGLDKEMQAIECVAA</sequence>
<dbReference type="GO" id="GO:0008171">
    <property type="term" value="F:O-methyltransferase activity"/>
    <property type="evidence" value="ECO:0007669"/>
    <property type="project" value="InterPro"/>
</dbReference>
<dbReference type="PROSITE" id="PS51683">
    <property type="entry name" value="SAM_OMT_II"/>
    <property type="match status" value="1"/>
</dbReference>
<organism evidence="6 7">
    <name type="scientific">Colletotrichum plurivorum</name>
    <dbReference type="NCBI Taxonomy" id="2175906"/>
    <lineage>
        <taxon>Eukaryota</taxon>
        <taxon>Fungi</taxon>
        <taxon>Dikarya</taxon>
        <taxon>Ascomycota</taxon>
        <taxon>Pezizomycotina</taxon>
        <taxon>Sordariomycetes</taxon>
        <taxon>Hypocreomycetidae</taxon>
        <taxon>Glomerellales</taxon>
        <taxon>Glomerellaceae</taxon>
        <taxon>Colletotrichum</taxon>
        <taxon>Colletotrichum orchidearum species complex</taxon>
    </lineage>
</organism>
<accession>A0A8H6JEZ9</accession>
<evidence type="ECO:0000313" key="7">
    <source>
        <dbReference type="Proteomes" id="UP000654918"/>
    </source>
</evidence>
<dbReference type="Gene3D" id="1.10.10.10">
    <property type="entry name" value="Winged helix-like DNA-binding domain superfamily/Winged helix DNA-binding domain"/>
    <property type="match status" value="1"/>
</dbReference>
<dbReference type="PANTHER" id="PTHR43712:SF16">
    <property type="entry name" value="O-METHYLTRANSFERASE ELCB"/>
    <property type="match status" value="1"/>
</dbReference>
<keyword evidence="7" id="KW-1185">Reference proteome</keyword>
<keyword evidence="2 6" id="KW-0808">Transferase</keyword>
<dbReference type="AlphaFoldDB" id="A0A8H6JEZ9"/>
<dbReference type="InterPro" id="IPR036390">
    <property type="entry name" value="WH_DNA-bd_sf"/>
</dbReference>
<evidence type="ECO:0000259" key="5">
    <source>
        <dbReference type="Pfam" id="PF00891"/>
    </source>
</evidence>
<dbReference type="InterPro" id="IPR001077">
    <property type="entry name" value="COMT_C"/>
</dbReference>
<reference evidence="6" key="1">
    <citation type="journal article" date="2020" name="Phytopathology">
        <title>Genome Sequence Resources of Colletotrichum truncatum, C. plurivorum, C. musicola, and C. sojae: Four Species Pathogenic to Soybean (Glycine max).</title>
        <authorList>
            <person name="Rogerio F."/>
            <person name="Boufleur T.R."/>
            <person name="Ciampi-Guillardi M."/>
            <person name="Sukno S.A."/>
            <person name="Thon M.R."/>
            <person name="Massola Junior N.S."/>
            <person name="Baroncelli R."/>
        </authorList>
    </citation>
    <scope>NUCLEOTIDE SEQUENCE</scope>
    <source>
        <strain evidence="6">LFN00145</strain>
    </source>
</reference>
<dbReference type="PIRSF" id="PIRSF005739">
    <property type="entry name" value="O-mtase"/>
    <property type="match status" value="1"/>
</dbReference>
<keyword evidence="3" id="KW-0949">S-adenosyl-L-methionine</keyword>
<dbReference type="PANTHER" id="PTHR43712">
    <property type="entry name" value="PUTATIVE (AFU_ORTHOLOGUE AFUA_4G14580)-RELATED"/>
    <property type="match status" value="1"/>
</dbReference>
<dbReference type="Gene3D" id="3.40.50.150">
    <property type="entry name" value="Vaccinia Virus protein VP39"/>
    <property type="match status" value="1"/>
</dbReference>
<evidence type="ECO:0000256" key="2">
    <source>
        <dbReference type="ARBA" id="ARBA00022679"/>
    </source>
</evidence>
<dbReference type="SUPFAM" id="SSF46785">
    <property type="entry name" value="Winged helix' DNA-binding domain"/>
    <property type="match status" value="1"/>
</dbReference>
<dbReference type="InterPro" id="IPR029063">
    <property type="entry name" value="SAM-dependent_MTases_sf"/>
</dbReference>
<feature type="domain" description="O-methyltransferase C-terminal" evidence="5">
    <location>
        <begin position="174"/>
        <end position="374"/>
    </location>
</feature>
<dbReference type="EMBL" id="WIGO01000467">
    <property type="protein sequence ID" value="KAF6811320.1"/>
    <property type="molecule type" value="Genomic_DNA"/>
</dbReference>
<protein>
    <submittedName>
        <fullName evidence="6">O-methyltransferase</fullName>
    </submittedName>
</protein>
<dbReference type="Proteomes" id="UP000654918">
    <property type="component" value="Unassembled WGS sequence"/>
</dbReference>
<gene>
    <name evidence="6" type="ORF">CPLU01_15132</name>
</gene>
<feature type="active site" description="Proton acceptor" evidence="4">
    <location>
        <position position="306"/>
    </location>
</feature>
<dbReference type="Pfam" id="PF00891">
    <property type="entry name" value="Methyltransf_2"/>
    <property type="match status" value="1"/>
</dbReference>
<dbReference type="InterPro" id="IPR036388">
    <property type="entry name" value="WH-like_DNA-bd_sf"/>
</dbReference>
<proteinExistence type="predicted"/>
<dbReference type="GO" id="GO:0032259">
    <property type="term" value="P:methylation"/>
    <property type="evidence" value="ECO:0007669"/>
    <property type="project" value="UniProtKB-KW"/>
</dbReference>
<dbReference type="InterPro" id="IPR016461">
    <property type="entry name" value="COMT-like"/>
</dbReference>
<evidence type="ECO:0000256" key="3">
    <source>
        <dbReference type="ARBA" id="ARBA00022691"/>
    </source>
</evidence>
<evidence type="ECO:0000256" key="1">
    <source>
        <dbReference type="ARBA" id="ARBA00022603"/>
    </source>
</evidence>